<evidence type="ECO:0000256" key="1">
    <source>
        <dbReference type="SAM" id="MobiDB-lite"/>
    </source>
</evidence>
<gene>
    <name evidence="2" type="ORF">VP1G_10728</name>
</gene>
<feature type="region of interest" description="Disordered" evidence="1">
    <location>
        <begin position="1"/>
        <end position="41"/>
    </location>
</feature>
<feature type="compositionally biased region" description="Polar residues" evidence="1">
    <location>
        <begin position="1"/>
        <end position="15"/>
    </location>
</feature>
<organism evidence="2 3">
    <name type="scientific">Cytospora mali</name>
    <name type="common">Apple Valsa canker fungus</name>
    <name type="synonym">Valsa mali</name>
    <dbReference type="NCBI Taxonomy" id="578113"/>
    <lineage>
        <taxon>Eukaryota</taxon>
        <taxon>Fungi</taxon>
        <taxon>Dikarya</taxon>
        <taxon>Ascomycota</taxon>
        <taxon>Pezizomycotina</taxon>
        <taxon>Sordariomycetes</taxon>
        <taxon>Sordariomycetidae</taxon>
        <taxon>Diaporthales</taxon>
        <taxon>Cytosporaceae</taxon>
        <taxon>Cytospora</taxon>
    </lineage>
</organism>
<protein>
    <submittedName>
        <fullName evidence="2">Uncharacterized protein</fullName>
    </submittedName>
</protein>
<accession>A0A194UVP9</accession>
<dbReference type="AlphaFoldDB" id="A0A194UVP9"/>
<evidence type="ECO:0000313" key="3">
    <source>
        <dbReference type="Proteomes" id="UP000078576"/>
    </source>
</evidence>
<proteinExistence type="predicted"/>
<keyword evidence="3" id="KW-1185">Reference proteome</keyword>
<feature type="compositionally biased region" description="Low complexity" evidence="1">
    <location>
        <begin position="16"/>
        <end position="41"/>
    </location>
</feature>
<evidence type="ECO:0000313" key="2">
    <source>
        <dbReference type="EMBL" id="KUI55691.1"/>
    </source>
</evidence>
<name>A0A194UVP9_CYTMA</name>
<dbReference type="EMBL" id="KN714682">
    <property type="protein sequence ID" value="KUI55691.1"/>
    <property type="molecule type" value="Genomic_DNA"/>
</dbReference>
<reference evidence="3" key="1">
    <citation type="submission" date="2014-12" db="EMBL/GenBank/DDBJ databases">
        <title>Genome Sequence of Valsa Canker Pathogens Uncovers a Specific Adaption of Colonization on Woody Bark.</title>
        <authorList>
            <person name="Yin Z."/>
            <person name="Liu H."/>
            <person name="Gao X."/>
            <person name="Li Z."/>
            <person name="Song N."/>
            <person name="Ke X."/>
            <person name="Dai Q."/>
            <person name="Wu Y."/>
            <person name="Sun Y."/>
            <person name="Xu J.-R."/>
            <person name="Kang Z.K."/>
            <person name="Wang L."/>
            <person name="Huang L."/>
        </authorList>
    </citation>
    <scope>NUCLEOTIDE SEQUENCE [LARGE SCALE GENOMIC DNA]</scope>
    <source>
        <strain evidence="3">SXYL134</strain>
    </source>
</reference>
<dbReference type="Proteomes" id="UP000078576">
    <property type="component" value="Unassembled WGS sequence"/>
</dbReference>
<sequence>MPSMLSSESNPSHDTSSQSNYQSNSGSATDSSSGNALRLRRASTSTRARAALVVVDADDTDRLVSVVALAAALVAALPEETTADEAVLTGPPGVADVRVENVSTGPPGVADARTVAVETVDVASADDAATVEVSVVEMAEGVSRGEVTLAKVVVVMAAREKRRVGSVGSILAVLRRWEVDGRWHKRDV</sequence>